<comment type="pathway">
    <text evidence="2 10">Cofactor biosynthesis; NAD(+) biosynthesis; deamido-NAD(+) from nicotinate D-ribonucleotide: step 1/1.</text>
</comment>
<evidence type="ECO:0000256" key="5">
    <source>
        <dbReference type="ARBA" id="ARBA00022695"/>
    </source>
</evidence>
<keyword evidence="4 10" id="KW-0808">Transferase</keyword>
<keyword evidence="5 10" id="KW-0548">Nucleotidyltransferase</keyword>
<evidence type="ECO:0000256" key="7">
    <source>
        <dbReference type="ARBA" id="ARBA00022840"/>
    </source>
</evidence>
<dbReference type="NCBIfam" id="TIGR00482">
    <property type="entry name" value="nicotinate (nicotinamide) nucleotide adenylyltransferase"/>
    <property type="match status" value="1"/>
</dbReference>
<keyword evidence="8 10" id="KW-0520">NAD</keyword>
<evidence type="ECO:0000256" key="1">
    <source>
        <dbReference type="ARBA" id="ARBA00002324"/>
    </source>
</evidence>
<accession>A0A9D1G9Q7</accession>
<dbReference type="EC" id="2.7.7.18" evidence="10"/>
<dbReference type="CDD" id="cd02165">
    <property type="entry name" value="NMNAT"/>
    <property type="match status" value="1"/>
</dbReference>
<dbReference type="PANTHER" id="PTHR39321">
    <property type="entry name" value="NICOTINATE-NUCLEOTIDE ADENYLYLTRANSFERASE-RELATED"/>
    <property type="match status" value="1"/>
</dbReference>
<protein>
    <recommendedName>
        <fullName evidence="10">Probable nicotinate-nucleotide adenylyltransferase</fullName>
        <ecNumber evidence="10">2.7.7.18</ecNumber>
    </recommendedName>
    <alternativeName>
        <fullName evidence="10">Deamido-NAD(+) diphosphorylase</fullName>
    </alternativeName>
    <alternativeName>
        <fullName evidence="10">Deamido-NAD(+) pyrophosphorylase</fullName>
    </alternativeName>
    <alternativeName>
        <fullName evidence="10">Nicotinate mononucleotide adenylyltransferase</fullName>
        <shortName evidence="10">NaMN adenylyltransferase</shortName>
    </alternativeName>
</protein>
<evidence type="ECO:0000256" key="6">
    <source>
        <dbReference type="ARBA" id="ARBA00022741"/>
    </source>
</evidence>
<keyword evidence="7 10" id="KW-0067">ATP-binding</keyword>
<evidence type="ECO:0000259" key="11">
    <source>
        <dbReference type="Pfam" id="PF01467"/>
    </source>
</evidence>
<dbReference type="InterPro" id="IPR005248">
    <property type="entry name" value="NadD/NMNAT"/>
</dbReference>
<dbReference type="InterPro" id="IPR014729">
    <property type="entry name" value="Rossmann-like_a/b/a_fold"/>
</dbReference>
<dbReference type="HAMAP" id="MF_00244">
    <property type="entry name" value="NaMN_adenylyltr"/>
    <property type="match status" value="1"/>
</dbReference>
<evidence type="ECO:0000256" key="4">
    <source>
        <dbReference type="ARBA" id="ARBA00022679"/>
    </source>
</evidence>
<comment type="caution">
    <text evidence="12">The sequence shown here is derived from an EMBL/GenBank/DDBJ whole genome shotgun (WGS) entry which is preliminary data.</text>
</comment>
<dbReference type="GO" id="GO:0005524">
    <property type="term" value="F:ATP binding"/>
    <property type="evidence" value="ECO:0007669"/>
    <property type="project" value="UniProtKB-KW"/>
</dbReference>
<dbReference type="Pfam" id="PF01467">
    <property type="entry name" value="CTP_transf_like"/>
    <property type="match status" value="1"/>
</dbReference>
<proteinExistence type="inferred from homology"/>
<dbReference type="Proteomes" id="UP000886833">
    <property type="component" value="Unassembled WGS sequence"/>
</dbReference>
<evidence type="ECO:0000256" key="2">
    <source>
        <dbReference type="ARBA" id="ARBA00005019"/>
    </source>
</evidence>
<reference evidence="12" key="2">
    <citation type="journal article" date="2021" name="PeerJ">
        <title>Extensive microbial diversity within the chicken gut microbiome revealed by metagenomics and culture.</title>
        <authorList>
            <person name="Gilroy R."/>
            <person name="Ravi A."/>
            <person name="Getino M."/>
            <person name="Pursley I."/>
            <person name="Horton D.L."/>
            <person name="Alikhan N.F."/>
            <person name="Baker D."/>
            <person name="Gharbi K."/>
            <person name="Hall N."/>
            <person name="Watson M."/>
            <person name="Adriaenssens E.M."/>
            <person name="Foster-Nyarko E."/>
            <person name="Jarju S."/>
            <person name="Secka A."/>
            <person name="Antonio M."/>
            <person name="Oren A."/>
            <person name="Chaudhuri R.R."/>
            <person name="La Ragione R."/>
            <person name="Hildebrand F."/>
            <person name="Pallen M.J."/>
        </authorList>
    </citation>
    <scope>NUCLEOTIDE SEQUENCE</scope>
    <source>
        <strain evidence="12">CHK195-26880</strain>
    </source>
</reference>
<organism evidence="12 13">
    <name type="scientific">Candidatus Onthousia faecipullorum</name>
    <dbReference type="NCBI Taxonomy" id="2840887"/>
    <lineage>
        <taxon>Bacteria</taxon>
        <taxon>Bacillati</taxon>
        <taxon>Bacillota</taxon>
        <taxon>Bacilli</taxon>
        <taxon>Candidatus Onthousia</taxon>
    </lineage>
</organism>
<dbReference type="EMBL" id="DVKQ01000018">
    <property type="protein sequence ID" value="HIT37175.1"/>
    <property type="molecule type" value="Genomic_DNA"/>
</dbReference>
<evidence type="ECO:0000256" key="10">
    <source>
        <dbReference type="HAMAP-Rule" id="MF_00244"/>
    </source>
</evidence>
<dbReference type="InterPro" id="IPR004821">
    <property type="entry name" value="Cyt_trans-like"/>
</dbReference>
<gene>
    <name evidence="10 12" type="primary">nadD</name>
    <name evidence="12" type="ORF">IAB59_01680</name>
</gene>
<dbReference type="Gene3D" id="3.40.50.620">
    <property type="entry name" value="HUPs"/>
    <property type="match status" value="1"/>
</dbReference>
<keyword evidence="6 10" id="KW-0547">Nucleotide-binding</keyword>
<evidence type="ECO:0000313" key="13">
    <source>
        <dbReference type="Proteomes" id="UP000886833"/>
    </source>
</evidence>
<comment type="similarity">
    <text evidence="10">Belongs to the NadD family.</text>
</comment>
<dbReference type="NCBIfam" id="NF000840">
    <property type="entry name" value="PRK00071.1-3"/>
    <property type="match status" value="1"/>
</dbReference>
<comment type="function">
    <text evidence="1 10">Catalyzes the reversible adenylation of nicotinate mononucleotide (NaMN) to nicotinic acid adenine dinucleotide (NaAD).</text>
</comment>
<name>A0A9D1G9Q7_9FIRM</name>
<evidence type="ECO:0000313" key="12">
    <source>
        <dbReference type="EMBL" id="HIT37175.1"/>
    </source>
</evidence>
<dbReference type="PANTHER" id="PTHR39321:SF3">
    <property type="entry name" value="PHOSPHOPANTETHEINE ADENYLYLTRANSFERASE"/>
    <property type="match status" value="1"/>
</dbReference>
<dbReference type="GO" id="GO:0009435">
    <property type="term" value="P:NAD+ biosynthetic process"/>
    <property type="evidence" value="ECO:0007669"/>
    <property type="project" value="UniProtKB-UniRule"/>
</dbReference>
<reference evidence="12" key="1">
    <citation type="submission" date="2020-10" db="EMBL/GenBank/DDBJ databases">
        <authorList>
            <person name="Gilroy R."/>
        </authorList>
    </citation>
    <scope>NUCLEOTIDE SEQUENCE</scope>
    <source>
        <strain evidence="12">CHK195-26880</strain>
    </source>
</reference>
<feature type="domain" description="Cytidyltransferase-like" evidence="11">
    <location>
        <begin position="5"/>
        <end position="166"/>
    </location>
</feature>
<evidence type="ECO:0000256" key="8">
    <source>
        <dbReference type="ARBA" id="ARBA00023027"/>
    </source>
</evidence>
<evidence type="ECO:0000256" key="9">
    <source>
        <dbReference type="ARBA" id="ARBA00048721"/>
    </source>
</evidence>
<dbReference type="AlphaFoldDB" id="A0A9D1G9Q7"/>
<dbReference type="SUPFAM" id="SSF52374">
    <property type="entry name" value="Nucleotidylyl transferase"/>
    <property type="match status" value="1"/>
</dbReference>
<keyword evidence="3 10" id="KW-0662">Pyridine nucleotide biosynthesis</keyword>
<evidence type="ECO:0000256" key="3">
    <source>
        <dbReference type="ARBA" id="ARBA00022642"/>
    </source>
</evidence>
<dbReference type="GO" id="GO:0004515">
    <property type="term" value="F:nicotinate-nucleotide adenylyltransferase activity"/>
    <property type="evidence" value="ECO:0007669"/>
    <property type="project" value="UniProtKB-UniRule"/>
</dbReference>
<sequence length="194" mass="23302">MKIGIFGGSFNPPHKMHKEIALTLIEKHYVEKVIFVPTGSKYKYKNNLLSDKVRFEMLKLMCRDNNNLEVSNYELKEHVVYTYETLNYFKNKYKDDEIYFICGTDNLSYIDKWKKGEDILSNNKLLVIKRNTFDINTLLKKYKDYKDNIIVTEIEENEISSTKIREMIYNNKRVKDYLDDKVLDYIIRNKLYSK</sequence>
<comment type="catalytic activity">
    <reaction evidence="9 10">
        <text>nicotinate beta-D-ribonucleotide + ATP + H(+) = deamido-NAD(+) + diphosphate</text>
        <dbReference type="Rhea" id="RHEA:22860"/>
        <dbReference type="ChEBI" id="CHEBI:15378"/>
        <dbReference type="ChEBI" id="CHEBI:30616"/>
        <dbReference type="ChEBI" id="CHEBI:33019"/>
        <dbReference type="ChEBI" id="CHEBI:57502"/>
        <dbReference type="ChEBI" id="CHEBI:58437"/>
        <dbReference type="EC" id="2.7.7.18"/>
    </reaction>
</comment>